<evidence type="ECO:0000313" key="3">
    <source>
        <dbReference type="EMBL" id="PCI22711.1"/>
    </source>
</evidence>
<dbReference type="InterPro" id="IPR001789">
    <property type="entry name" value="Sig_transdc_resp-reg_receiver"/>
</dbReference>
<dbReference type="PROSITE" id="PS50110">
    <property type="entry name" value="RESPONSE_REGULATORY"/>
    <property type="match status" value="1"/>
</dbReference>
<dbReference type="Proteomes" id="UP000218113">
    <property type="component" value="Unassembled WGS sequence"/>
</dbReference>
<accession>A0A2A4SNP9</accession>
<evidence type="ECO:0000313" key="4">
    <source>
        <dbReference type="Proteomes" id="UP000218113"/>
    </source>
</evidence>
<dbReference type="SMART" id="SM00448">
    <property type="entry name" value="REC"/>
    <property type="match status" value="1"/>
</dbReference>
<dbReference type="CDD" id="cd17546">
    <property type="entry name" value="REC_hyHK_CKI1_RcsC-like"/>
    <property type="match status" value="1"/>
</dbReference>
<gene>
    <name evidence="3" type="ORF">COB67_13270</name>
</gene>
<name>A0A2A4SNP9_9DELT</name>
<sequence length="130" mass="14485">MRILVVDDDMVSREKLGLILSSVGQCETVDSGKNALVIFEEHLSLGKNFDIITLDVSMPEMDGTEVLFEMKVLEKDYHSQNVSSAKILMVSCLSDRDTVMTCIQAGCDGYLIKPFNKQSIFKQLAKIGVY</sequence>
<protein>
    <recommendedName>
        <fullName evidence="2">Response regulatory domain-containing protein</fullName>
    </recommendedName>
</protein>
<dbReference type="GO" id="GO:0000160">
    <property type="term" value="P:phosphorelay signal transduction system"/>
    <property type="evidence" value="ECO:0007669"/>
    <property type="project" value="InterPro"/>
</dbReference>
<dbReference type="PANTHER" id="PTHR43228">
    <property type="entry name" value="TWO-COMPONENT RESPONSE REGULATOR"/>
    <property type="match status" value="1"/>
</dbReference>
<dbReference type="AlphaFoldDB" id="A0A2A4SNP9"/>
<dbReference type="InterPro" id="IPR011006">
    <property type="entry name" value="CheY-like_superfamily"/>
</dbReference>
<feature type="domain" description="Response regulatory" evidence="2">
    <location>
        <begin position="2"/>
        <end position="128"/>
    </location>
</feature>
<dbReference type="SUPFAM" id="SSF52172">
    <property type="entry name" value="CheY-like"/>
    <property type="match status" value="1"/>
</dbReference>
<proteinExistence type="predicted"/>
<comment type="caution">
    <text evidence="3">The sequence shown here is derived from an EMBL/GenBank/DDBJ whole genome shotgun (WGS) entry which is preliminary data.</text>
</comment>
<dbReference type="Pfam" id="PF00072">
    <property type="entry name" value="Response_reg"/>
    <property type="match status" value="1"/>
</dbReference>
<reference evidence="4" key="1">
    <citation type="submission" date="2017-08" db="EMBL/GenBank/DDBJ databases">
        <title>A dynamic microbial community with high functional redundancy inhabits the cold, oxic subseafloor aquifer.</title>
        <authorList>
            <person name="Tully B.J."/>
            <person name="Wheat C.G."/>
            <person name="Glazer B.T."/>
            <person name="Huber J.A."/>
        </authorList>
    </citation>
    <scope>NUCLEOTIDE SEQUENCE [LARGE SCALE GENOMIC DNA]</scope>
</reference>
<feature type="modified residue" description="4-aspartylphosphate" evidence="1">
    <location>
        <position position="55"/>
    </location>
</feature>
<organism evidence="3 4">
    <name type="scientific">SAR324 cluster bacterium</name>
    <dbReference type="NCBI Taxonomy" id="2024889"/>
    <lineage>
        <taxon>Bacteria</taxon>
        <taxon>Deltaproteobacteria</taxon>
        <taxon>SAR324 cluster</taxon>
    </lineage>
</organism>
<evidence type="ECO:0000256" key="1">
    <source>
        <dbReference type="PROSITE-ProRule" id="PRU00169"/>
    </source>
</evidence>
<dbReference type="InterPro" id="IPR052048">
    <property type="entry name" value="ST_Response_Regulator"/>
</dbReference>
<dbReference type="PANTHER" id="PTHR43228:SF1">
    <property type="entry name" value="TWO-COMPONENT RESPONSE REGULATOR ARR22"/>
    <property type="match status" value="1"/>
</dbReference>
<dbReference type="Gene3D" id="3.40.50.2300">
    <property type="match status" value="1"/>
</dbReference>
<dbReference type="EMBL" id="NVSR01000156">
    <property type="protein sequence ID" value="PCI22711.1"/>
    <property type="molecule type" value="Genomic_DNA"/>
</dbReference>
<keyword evidence="1" id="KW-0597">Phosphoprotein</keyword>
<evidence type="ECO:0000259" key="2">
    <source>
        <dbReference type="PROSITE" id="PS50110"/>
    </source>
</evidence>